<dbReference type="InterPro" id="IPR007026">
    <property type="entry name" value="CC_domain"/>
</dbReference>
<protein>
    <recommendedName>
        <fullName evidence="2">CC domain-containing protein</fullName>
    </recommendedName>
</protein>
<gene>
    <name evidence="3" type="ORF">GCK72_006784</name>
</gene>
<keyword evidence="1" id="KW-0732">Signal</keyword>
<organism evidence="3 4">
    <name type="scientific">Caenorhabditis remanei</name>
    <name type="common">Caenorhabditis vulgaris</name>
    <dbReference type="NCBI Taxonomy" id="31234"/>
    <lineage>
        <taxon>Eukaryota</taxon>
        <taxon>Metazoa</taxon>
        <taxon>Ecdysozoa</taxon>
        <taxon>Nematoda</taxon>
        <taxon>Chromadorea</taxon>
        <taxon>Rhabditida</taxon>
        <taxon>Rhabditina</taxon>
        <taxon>Rhabditomorpha</taxon>
        <taxon>Rhabditoidea</taxon>
        <taxon>Rhabditidae</taxon>
        <taxon>Peloderinae</taxon>
        <taxon>Caenorhabditis</taxon>
    </lineage>
</organism>
<feature type="domain" description="CC" evidence="2">
    <location>
        <begin position="23"/>
        <end position="50"/>
    </location>
</feature>
<dbReference type="RefSeq" id="XP_053589985.1">
    <property type="nucleotide sequence ID" value="XM_053725791.1"/>
</dbReference>
<proteinExistence type="predicted"/>
<evidence type="ECO:0000256" key="1">
    <source>
        <dbReference type="SAM" id="SignalP"/>
    </source>
</evidence>
<dbReference type="GeneID" id="9823891"/>
<feature type="chain" id="PRO_5025420219" description="CC domain-containing protein" evidence="1">
    <location>
        <begin position="19"/>
        <end position="165"/>
    </location>
</feature>
<feature type="domain" description="CC" evidence="2">
    <location>
        <begin position="56"/>
        <end position="92"/>
    </location>
</feature>
<dbReference type="AlphaFoldDB" id="A0A6A5HJH1"/>
<comment type="caution">
    <text evidence="3">The sequence shown here is derived from an EMBL/GenBank/DDBJ whole genome shotgun (WGS) entry which is preliminary data.</text>
</comment>
<name>A0A6A5HJH1_CAERE</name>
<evidence type="ECO:0000313" key="4">
    <source>
        <dbReference type="Proteomes" id="UP000483820"/>
    </source>
</evidence>
<evidence type="ECO:0000259" key="2">
    <source>
        <dbReference type="Pfam" id="PF04942"/>
    </source>
</evidence>
<dbReference type="CTD" id="9823891"/>
<feature type="domain" description="CC" evidence="2">
    <location>
        <begin position="97"/>
        <end position="132"/>
    </location>
</feature>
<feature type="signal peptide" evidence="1">
    <location>
        <begin position="1"/>
        <end position="18"/>
    </location>
</feature>
<dbReference type="KEGG" id="crq:GCK72_006784"/>
<dbReference type="Proteomes" id="UP000483820">
    <property type="component" value="Chromosome II"/>
</dbReference>
<evidence type="ECO:0000313" key="3">
    <source>
        <dbReference type="EMBL" id="KAF1766826.1"/>
    </source>
</evidence>
<dbReference type="EMBL" id="WUAV01000002">
    <property type="protein sequence ID" value="KAF1766826.1"/>
    <property type="molecule type" value="Genomic_DNA"/>
</dbReference>
<reference evidence="3 4" key="1">
    <citation type="submission" date="2019-12" db="EMBL/GenBank/DDBJ databases">
        <title>Chromosome-level assembly of the Caenorhabditis remanei genome.</title>
        <authorList>
            <person name="Teterina A.A."/>
            <person name="Willis J.H."/>
            <person name="Phillips P.C."/>
        </authorList>
    </citation>
    <scope>NUCLEOTIDE SEQUENCE [LARGE SCALE GENOMIC DNA]</scope>
    <source>
        <strain evidence="3 4">PX506</strain>
        <tissue evidence="3">Whole organism</tissue>
    </source>
</reference>
<dbReference type="Pfam" id="PF04942">
    <property type="entry name" value="CC"/>
    <property type="match status" value="3"/>
</dbReference>
<accession>A0A6A5HJH1</accession>
<sequence length="165" mass="18181">MIKSLLIILVLCVCCSNAVFQRCRSVPVLATIPVCPSGSVVIYGNQCCPAKHYYEVSSLACKGAWKSAGNSGVCPYGQSMFWIIDERYCCDNKDIYDAATASCHAGGVLGAAINGHCATNYFVTKGNMCCWKNYIYCNLVTSKRSLIQFFPESSNKIWFQNYSNN</sequence>